<keyword evidence="2" id="KW-0472">Membrane</keyword>
<gene>
    <name evidence="3" type="ORF">INT47_006381</name>
</gene>
<keyword evidence="2" id="KW-0812">Transmembrane</keyword>
<evidence type="ECO:0000256" key="1">
    <source>
        <dbReference type="SAM" id="MobiDB-lite"/>
    </source>
</evidence>
<organism evidence="3 4">
    <name type="scientific">Mucor saturninus</name>
    <dbReference type="NCBI Taxonomy" id="64648"/>
    <lineage>
        <taxon>Eukaryota</taxon>
        <taxon>Fungi</taxon>
        <taxon>Fungi incertae sedis</taxon>
        <taxon>Mucoromycota</taxon>
        <taxon>Mucoromycotina</taxon>
        <taxon>Mucoromycetes</taxon>
        <taxon>Mucorales</taxon>
        <taxon>Mucorineae</taxon>
        <taxon>Mucoraceae</taxon>
        <taxon>Mucor</taxon>
    </lineage>
</organism>
<dbReference type="EMBL" id="JAEPRD010000009">
    <property type="protein sequence ID" value="KAG2211261.1"/>
    <property type="molecule type" value="Genomic_DNA"/>
</dbReference>
<dbReference type="AlphaFoldDB" id="A0A8H7RKE2"/>
<accession>A0A8H7RKE2</accession>
<evidence type="ECO:0000313" key="4">
    <source>
        <dbReference type="Proteomes" id="UP000603453"/>
    </source>
</evidence>
<name>A0A8H7RKE2_9FUNG</name>
<comment type="caution">
    <text evidence="3">The sequence shown here is derived from an EMBL/GenBank/DDBJ whole genome shotgun (WGS) entry which is preliminary data.</text>
</comment>
<protein>
    <submittedName>
        <fullName evidence="3">Uncharacterized protein</fullName>
    </submittedName>
</protein>
<evidence type="ECO:0000256" key="2">
    <source>
        <dbReference type="SAM" id="Phobius"/>
    </source>
</evidence>
<feature type="compositionally biased region" description="Polar residues" evidence="1">
    <location>
        <begin position="1"/>
        <end position="10"/>
    </location>
</feature>
<reference evidence="3" key="1">
    <citation type="submission" date="2020-12" db="EMBL/GenBank/DDBJ databases">
        <title>Metabolic potential, ecology and presence of endohyphal bacteria is reflected in genomic diversity of Mucoromycotina.</title>
        <authorList>
            <person name="Muszewska A."/>
            <person name="Okrasinska A."/>
            <person name="Steczkiewicz K."/>
            <person name="Drgas O."/>
            <person name="Orlowska M."/>
            <person name="Perlinska-Lenart U."/>
            <person name="Aleksandrzak-Piekarczyk T."/>
            <person name="Szatraj K."/>
            <person name="Zielenkiewicz U."/>
            <person name="Pilsyk S."/>
            <person name="Malc E."/>
            <person name="Mieczkowski P."/>
            <person name="Kruszewska J.S."/>
            <person name="Biernat P."/>
            <person name="Pawlowska J."/>
        </authorList>
    </citation>
    <scope>NUCLEOTIDE SEQUENCE</scope>
    <source>
        <strain evidence="3">WA0000017839</strain>
    </source>
</reference>
<proteinExistence type="predicted"/>
<feature type="region of interest" description="Disordered" evidence="1">
    <location>
        <begin position="1"/>
        <end position="26"/>
    </location>
</feature>
<keyword evidence="2" id="KW-1133">Transmembrane helix</keyword>
<evidence type="ECO:0000313" key="3">
    <source>
        <dbReference type="EMBL" id="KAG2211261.1"/>
    </source>
</evidence>
<sequence>MESKTVSVTSSRRHTLYGEPNSTRNSMDLIEGTTQHYQGLNKKTDARVQRQRWDAFFEPQYSFGAFIHGLNQQEEEDQFIQHQKKIDRLVDDGNQLREMRVAERPSLDMYSTENSTATMTPTLPDMSLTEKEERWGPEDENTLIERLELLKKMRAQATDVETEGEHDREEQEAHTARWKRNISEKAKQFCKEAQDDDESVLSSLDPDEKNGIHDDEEAAAAVKTFGCRRSFLCFLLGFLFPPLWLLGAFYFSSQANRQSSASRRIDRIWRRRSRIAFGIFIISLMIVLVVVFVLNPDSIGWRQSKLAGH</sequence>
<feature type="transmembrane region" description="Helical" evidence="2">
    <location>
        <begin position="234"/>
        <end position="253"/>
    </location>
</feature>
<dbReference type="Proteomes" id="UP000603453">
    <property type="component" value="Unassembled WGS sequence"/>
</dbReference>
<keyword evidence="4" id="KW-1185">Reference proteome</keyword>
<feature type="transmembrane region" description="Helical" evidence="2">
    <location>
        <begin position="274"/>
        <end position="294"/>
    </location>
</feature>
<dbReference type="OrthoDB" id="2230296at2759"/>